<evidence type="ECO:0000313" key="14">
    <source>
        <dbReference type="EMBL" id="MDE8653923.1"/>
    </source>
</evidence>
<keyword evidence="7" id="KW-0406">Ion transport</keyword>
<accession>A0ABT5WVL1</accession>
<dbReference type="Gene3D" id="3.55.50.30">
    <property type="match status" value="1"/>
</dbReference>
<feature type="region of interest" description="Disordered" evidence="12">
    <location>
        <begin position="85"/>
        <end position="116"/>
    </location>
</feature>
<comment type="similarity">
    <text evidence="11">Belongs to the TonB-dependent receptor family.</text>
</comment>
<dbReference type="EMBL" id="JARESE010000070">
    <property type="protein sequence ID" value="MDE8653923.1"/>
    <property type="molecule type" value="Genomic_DNA"/>
</dbReference>
<dbReference type="Pfam" id="PF07715">
    <property type="entry name" value="Plug"/>
    <property type="match status" value="1"/>
</dbReference>
<evidence type="ECO:0000256" key="7">
    <source>
        <dbReference type="ARBA" id="ARBA00023065"/>
    </source>
</evidence>
<evidence type="ECO:0000256" key="1">
    <source>
        <dbReference type="ARBA" id="ARBA00004571"/>
    </source>
</evidence>
<dbReference type="InterPro" id="IPR000531">
    <property type="entry name" value="Beta-barrel_TonB"/>
</dbReference>
<gene>
    <name evidence="14" type="ORF">PYV00_19720</name>
</gene>
<dbReference type="SMART" id="SM00965">
    <property type="entry name" value="STN"/>
    <property type="match status" value="1"/>
</dbReference>
<dbReference type="InterPro" id="IPR012910">
    <property type="entry name" value="Plug_dom"/>
</dbReference>
<dbReference type="InterPro" id="IPR036942">
    <property type="entry name" value="Beta-barrel_TonB_sf"/>
</dbReference>
<dbReference type="Proteomes" id="UP001216253">
    <property type="component" value="Unassembled WGS sequence"/>
</dbReference>
<feature type="compositionally biased region" description="Pro residues" evidence="12">
    <location>
        <begin position="93"/>
        <end position="116"/>
    </location>
</feature>
<dbReference type="Pfam" id="PF00593">
    <property type="entry name" value="TonB_dep_Rec_b-barrel"/>
    <property type="match status" value="1"/>
</dbReference>
<keyword evidence="8 11" id="KW-0798">TonB box</keyword>
<evidence type="ECO:0000256" key="6">
    <source>
        <dbReference type="ARBA" id="ARBA00023004"/>
    </source>
</evidence>
<protein>
    <submittedName>
        <fullName evidence="14">TonB-dependent receptor</fullName>
    </submittedName>
</protein>
<dbReference type="SUPFAM" id="SSF56935">
    <property type="entry name" value="Porins"/>
    <property type="match status" value="1"/>
</dbReference>
<name>A0ABT5WVL1_9SPHN</name>
<proteinExistence type="inferred from homology"/>
<organism evidence="14 15">
    <name type="scientific">Novosphingobium album</name>
    <name type="common">ex Liu et al. 2023</name>
    <dbReference type="NCBI Taxonomy" id="3031130"/>
    <lineage>
        <taxon>Bacteria</taxon>
        <taxon>Pseudomonadati</taxon>
        <taxon>Pseudomonadota</taxon>
        <taxon>Alphaproteobacteria</taxon>
        <taxon>Sphingomonadales</taxon>
        <taxon>Sphingomonadaceae</taxon>
        <taxon>Novosphingobium</taxon>
    </lineage>
</organism>
<dbReference type="PANTHER" id="PTHR32552">
    <property type="entry name" value="FERRICHROME IRON RECEPTOR-RELATED"/>
    <property type="match status" value="1"/>
</dbReference>
<comment type="subcellular location">
    <subcellularLocation>
        <location evidence="1">Cell outer membrane</location>
        <topology evidence="1">Multi-pass membrane protein</topology>
    </subcellularLocation>
</comment>
<dbReference type="InterPro" id="IPR011662">
    <property type="entry name" value="Secretin/TonB_short_N"/>
</dbReference>
<keyword evidence="2" id="KW-0813">Transport</keyword>
<evidence type="ECO:0000256" key="9">
    <source>
        <dbReference type="ARBA" id="ARBA00023136"/>
    </source>
</evidence>
<dbReference type="Gene3D" id="2.40.170.20">
    <property type="entry name" value="TonB-dependent receptor, beta-barrel domain"/>
    <property type="match status" value="1"/>
</dbReference>
<keyword evidence="9 11" id="KW-0472">Membrane</keyword>
<evidence type="ECO:0000256" key="3">
    <source>
        <dbReference type="ARBA" id="ARBA00022452"/>
    </source>
</evidence>
<keyword evidence="4" id="KW-0410">Iron transport</keyword>
<evidence type="ECO:0000256" key="12">
    <source>
        <dbReference type="SAM" id="MobiDB-lite"/>
    </source>
</evidence>
<evidence type="ECO:0000259" key="13">
    <source>
        <dbReference type="SMART" id="SM00965"/>
    </source>
</evidence>
<comment type="caution">
    <text evidence="14">The sequence shown here is derived from an EMBL/GenBank/DDBJ whole genome shotgun (WGS) entry which is preliminary data.</text>
</comment>
<dbReference type="PANTHER" id="PTHR32552:SF81">
    <property type="entry name" value="TONB-DEPENDENT OUTER MEMBRANE RECEPTOR"/>
    <property type="match status" value="1"/>
</dbReference>
<evidence type="ECO:0000256" key="2">
    <source>
        <dbReference type="ARBA" id="ARBA00022448"/>
    </source>
</evidence>
<evidence type="ECO:0000256" key="4">
    <source>
        <dbReference type="ARBA" id="ARBA00022496"/>
    </source>
</evidence>
<sequence length="769" mass="81439">MAAAIAWSGANADAREARPARIDISAASLPDAIAELSREARVSIGTEGALPRLRSRLVRGEMSVGEALTRLLAGTGYRARQVGETAWRIERAPPSPAPPARAEPAPAPPPPPPPEPIVVTGTKRALDLLALPMAVSVVGLDADQSRDPAAGTATIADELEGLSLTSLGPGRNRMFLRGVADSPFNGESQSTVAVVLDEARLTYAAPDPDVRLVDIERIEVLKGPQGSLYGTGALGGVYHLVARPAQPGETSLAISGAASVVARGGAGYSGSAIANLPLAGDSVGLRLVGYTALEPGWIDTGARRDSNSTRVAGARAMVGIEAGGGWRADLTGFAQWLNSRDSRYVYAPHARTRPAQAPEPHDNDLRHLAGRLTGAIGGISVLLASAMTWHEVGDTLDATIGAAGFDLADPRLLADSRNYRVWDSELRLRGEAGRLGWLLGFSHLAARQAIDMTLTGAGGAGLAIDSDRRTAFDTAAYADLTLPLTGRLSIEAGGRLFRAALRERRRLVAGDVARERHKSGLTPSAAIAWQPDPHRLLYLRYGSAFRQGGSDIAPGGTIETLKGDELATIEAGWRQRLSGGGRIELGVWYTWWENIQSDLLREDGLIETGNAGNGRIFGAEASAEVSIGAGWRLEAGADVTSAKLTRNDLGYELDDSHLPVVPDYTFRAALRRDFTLGGVDAWARARLNYIGPARMSFDPALDRPMGKVFESEFEAHAALGALDMAITARNLLGGRGNTFAFGNSLRYRTMAQFTPQQPFTATLSLALAF</sequence>
<keyword evidence="6" id="KW-0408">Iron</keyword>
<keyword evidence="10" id="KW-0998">Cell outer membrane</keyword>
<reference evidence="14 15" key="1">
    <citation type="submission" date="2023-03" db="EMBL/GenBank/DDBJ databases">
        <title>NovoSphingobium album sp. nov. isolated from polycyclic aromatic hydrocarbons- and heavy-metal polluted soil.</title>
        <authorList>
            <person name="Liu Z."/>
            <person name="Wang K."/>
        </authorList>
    </citation>
    <scope>NUCLEOTIDE SEQUENCE [LARGE SCALE GENOMIC DNA]</scope>
    <source>
        <strain evidence="14 15">H3SJ31-1</strain>
    </source>
</reference>
<evidence type="ECO:0000313" key="15">
    <source>
        <dbReference type="Proteomes" id="UP001216253"/>
    </source>
</evidence>
<evidence type="ECO:0000256" key="10">
    <source>
        <dbReference type="ARBA" id="ARBA00023237"/>
    </source>
</evidence>
<keyword evidence="14" id="KW-0675">Receptor</keyword>
<keyword evidence="15" id="KW-1185">Reference proteome</keyword>
<keyword evidence="5" id="KW-0812">Transmembrane</keyword>
<dbReference type="RefSeq" id="WP_275230044.1">
    <property type="nucleotide sequence ID" value="NZ_JARESE010000070.1"/>
</dbReference>
<evidence type="ECO:0000256" key="5">
    <source>
        <dbReference type="ARBA" id="ARBA00022692"/>
    </source>
</evidence>
<dbReference type="InterPro" id="IPR039426">
    <property type="entry name" value="TonB-dep_rcpt-like"/>
</dbReference>
<evidence type="ECO:0000256" key="11">
    <source>
        <dbReference type="RuleBase" id="RU003357"/>
    </source>
</evidence>
<feature type="domain" description="Secretin/TonB short N-terminal" evidence="13">
    <location>
        <begin position="42"/>
        <end position="92"/>
    </location>
</feature>
<keyword evidence="3" id="KW-1134">Transmembrane beta strand</keyword>
<evidence type="ECO:0000256" key="8">
    <source>
        <dbReference type="ARBA" id="ARBA00023077"/>
    </source>
</evidence>